<gene>
    <name evidence="2" type="ORF">GRAN_4558</name>
</gene>
<accession>A0A4Q0SV79</accession>
<sequence>MRRFLSVFLQFFLFLVTFALGSFLLHPFNVVTVLASDATHTRSFLWDGLLLMLLLYALVLLIEVVMRQIKAAGLWSTIAVVLAGVLGFAMKFGFISTDR</sequence>
<dbReference type="Proteomes" id="UP000289437">
    <property type="component" value="Unassembled WGS sequence"/>
</dbReference>
<evidence type="ECO:0000313" key="3">
    <source>
        <dbReference type="Proteomes" id="UP000289437"/>
    </source>
</evidence>
<comment type="caution">
    <text evidence="2">The sequence shown here is derived from an EMBL/GenBank/DDBJ whole genome shotgun (WGS) entry which is preliminary data.</text>
</comment>
<keyword evidence="1" id="KW-1133">Transmembrane helix</keyword>
<name>A0A4Q0SV79_9BACT</name>
<dbReference type="OrthoDB" id="121412at2"/>
<feature type="transmembrane region" description="Helical" evidence="1">
    <location>
        <begin position="43"/>
        <end position="62"/>
    </location>
</feature>
<dbReference type="EMBL" id="RDSM01000004">
    <property type="protein sequence ID" value="RXH54262.1"/>
    <property type="molecule type" value="Genomic_DNA"/>
</dbReference>
<organism evidence="2 3">
    <name type="scientific">Granulicella sibirica</name>
    <dbReference type="NCBI Taxonomy" id="2479048"/>
    <lineage>
        <taxon>Bacteria</taxon>
        <taxon>Pseudomonadati</taxon>
        <taxon>Acidobacteriota</taxon>
        <taxon>Terriglobia</taxon>
        <taxon>Terriglobales</taxon>
        <taxon>Acidobacteriaceae</taxon>
        <taxon>Granulicella</taxon>
    </lineage>
</organism>
<dbReference type="RefSeq" id="WP_128915177.1">
    <property type="nucleotide sequence ID" value="NZ_RDSM01000004.1"/>
</dbReference>
<feature type="transmembrane region" description="Helical" evidence="1">
    <location>
        <begin position="74"/>
        <end position="95"/>
    </location>
</feature>
<keyword evidence="3" id="KW-1185">Reference proteome</keyword>
<reference evidence="2 3" key="1">
    <citation type="submission" date="2018-11" db="EMBL/GenBank/DDBJ databases">
        <authorList>
            <person name="Mardanov A.V."/>
            <person name="Ravin N.V."/>
            <person name="Dedysh S.N."/>
        </authorList>
    </citation>
    <scope>NUCLEOTIDE SEQUENCE [LARGE SCALE GENOMIC DNA]</scope>
    <source>
        <strain evidence="2 3">AF10</strain>
    </source>
</reference>
<evidence type="ECO:0000256" key="1">
    <source>
        <dbReference type="SAM" id="Phobius"/>
    </source>
</evidence>
<protein>
    <submittedName>
        <fullName evidence="2">Uncharacterized protein</fullName>
    </submittedName>
</protein>
<reference evidence="3" key="2">
    <citation type="submission" date="2019-02" db="EMBL/GenBank/DDBJ databases">
        <title>Granulicella sibirica sp. nov., a psychrotolerant acidobacterium isolated from an organic soil layer in forested tundra, West Siberia.</title>
        <authorList>
            <person name="Oshkin I.Y."/>
            <person name="Kulichevskaya I.S."/>
            <person name="Rijpstra W.I.C."/>
            <person name="Sinninghe Damste J.S."/>
            <person name="Rakitin A.L."/>
            <person name="Ravin N.V."/>
            <person name="Dedysh S.N."/>
        </authorList>
    </citation>
    <scope>NUCLEOTIDE SEQUENCE [LARGE SCALE GENOMIC DNA]</scope>
    <source>
        <strain evidence="3">AF10</strain>
    </source>
</reference>
<evidence type="ECO:0000313" key="2">
    <source>
        <dbReference type="EMBL" id="RXH54262.1"/>
    </source>
</evidence>
<dbReference type="AlphaFoldDB" id="A0A4Q0SV79"/>
<proteinExistence type="predicted"/>
<keyword evidence="1" id="KW-0472">Membrane</keyword>
<keyword evidence="1" id="KW-0812">Transmembrane</keyword>